<dbReference type="PANTHER" id="PTHR37287">
    <property type="entry name" value="INO EIGHTY SUBUNIT 1"/>
    <property type="match status" value="1"/>
</dbReference>
<dbReference type="STRING" id="1245769.A0A0C7N6K0"/>
<dbReference type="InterPro" id="IPR038014">
    <property type="entry name" value="Ies1"/>
</dbReference>
<dbReference type="Proteomes" id="UP000054304">
    <property type="component" value="Unassembled WGS sequence"/>
</dbReference>
<dbReference type="GO" id="GO:0031011">
    <property type="term" value="C:Ino80 complex"/>
    <property type="evidence" value="ECO:0007669"/>
    <property type="project" value="EnsemblFungi"/>
</dbReference>
<dbReference type="PANTHER" id="PTHR37287:SF1">
    <property type="entry name" value="INO EIGHTY SUBUNIT 1"/>
    <property type="match status" value="1"/>
</dbReference>
<feature type="compositionally biased region" description="Acidic residues" evidence="1">
    <location>
        <begin position="33"/>
        <end position="43"/>
    </location>
</feature>
<feature type="compositionally biased region" description="Polar residues" evidence="1">
    <location>
        <begin position="22"/>
        <end position="32"/>
    </location>
</feature>
<feature type="compositionally biased region" description="Polar residues" evidence="1">
    <location>
        <begin position="44"/>
        <end position="53"/>
    </location>
</feature>
<dbReference type="EMBL" id="LN736367">
    <property type="protein sequence ID" value="CEP63515.1"/>
    <property type="molecule type" value="Genomic_DNA"/>
</dbReference>
<feature type="compositionally biased region" description="Basic residues" evidence="1">
    <location>
        <begin position="472"/>
        <end position="483"/>
    </location>
</feature>
<gene>
    <name evidence="2" type="ORF">LALA0_S08e04258g</name>
</gene>
<feature type="compositionally biased region" description="Basic and acidic residues" evidence="1">
    <location>
        <begin position="7"/>
        <end position="17"/>
    </location>
</feature>
<keyword evidence="3" id="KW-1185">Reference proteome</keyword>
<name>A0A0C7N6K0_9SACH</name>
<dbReference type="GO" id="GO:0005829">
    <property type="term" value="C:cytosol"/>
    <property type="evidence" value="ECO:0007669"/>
    <property type="project" value="EnsemblFungi"/>
</dbReference>
<accession>A0A0C7N6K0</accession>
<dbReference type="AlphaFoldDB" id="A0A0C7N6K0"/>
<feature type="compositionally biased region" description="Basic residues" evidence="1">
    <location>
        <begin position="60"/>
        <end position="69"/>
    </location>
</feature>
<evidence type="ECO:0000256" key="1">
    <source>
        <dbReference type="SAM" id="MobiDB-lite"/>
    </source>
</evidence>
<sequence>MTSRVYDPIHDVFQSRDDPEDTASTGDITTSLPEEEGSQDEGDSTQSDENVSPLNGAESRKKRSKEPSKYLRHLKKADGEYFTRQEIQYEFLHELCSDKRPLFTNWYQDSFSIFATESQESLNVTDDAYVARKFIKNDKLTFSEYYLLTIASSTKCSKILRDKLLFDRKVAFSTCALSLLVNTGRLNTTINFFLEMTSQLRTFHSIPCLQRDTRDPKSLQDTPRLKSILKNLPKGNGNLPLTEYYESPESGKKLDANPVNVIFHLCDNSALVNLKFLQQFVNAEVDDLTFFDILENTALDPRQRARIILWLLYVHLETDLTDESIAESLRLFGVDGKFQLKSAPEDVDVDTPQEIEFGENQKAKRKEFLMKINKLPHNGFGNQDDNKSLMEQRKLIHSKIEDGITGGVDVNTDPPILATSVAPIAPVADDDTAPVKKRNEKSGSRGSAKGTRKSTKDSATATEESTTEAKKPAAKRAYRKQQKKPVEPTKDVTIQVPVKEENRDLETAQAGIEEQATASRTTQQPKKRQRKKAVSESPVTQEIKNDLLDEKKRDEMEELIKFDKSEKISEHRTHDDILKELEKAQTLARHKREELGLLKLFHEYEDVTMATVIGVRGKKRKKFTDGLLGFETDFIRTFNGAKRALLARKSDTGSIYEFK</sequence>
<dbReference type="OrthoDB" id="5413003at2759"/>
<feature type="region of interest" description="Disordered" evidence="1">
    <location>
        <begin position="1"/>
        <end position="69"/>
    </location>
</feature>
<dbReference type="RefSeq" id="XP_022629730.1">
    <property type="nucleotide sequence ID" value="XM_022771118.1"/>
</dbReference>
<protein>
    <submittedName>
        <fullName evidence="2">LALA0S08e04258g1_1</fullName>
    </submittedName>
</protein>
<proteinExistence type="predicted"/>
<feature type="region of interest" description="Disordered" evidence="1">
    <location>
        <begin position="428"/>
        <end position="550"/>
    </location>
</feature>
<reference evidence="2 3" key="1">
    <citation type="submission" date="2014-12" db="EMBL/GenBank/DDBJ databases">
        <authorList>
            <person name="Neuveglise Cecile"/>
        </authorList>
    </citation>
    <scope>NUCLEOTIDE SEQUENCE [LARGE SCALE GENOMIC DNA]</scope>
    <source>
        <strain evidence="2 3">CBS 12615</strain>
    </source>
</reference>
<organism evidence="2 3">
    <name type="scientific">Lachancea lanzarotensis</name>
    <dbReference type="NCBI Taxonomy" id="1245769"/>
    <lineage>
        <taxon>Eukaryota</taxon>
        <taxon>Fungi</taxon>
        <taxon>Dikarya</taxon>
        <taxon>Ascomycota</taxon>
        <taxon>Saccharomycotina</taxon>
        <taxon>Saccharomycetes</taxon>
        <taxon>Saccharomycetales</taxon>
        <taxon>Saccharomycetaceae</taxon>
        <taxon>Lachancea</taxon>
    </lineage>
</organism>
<dbReference type="HOGENOM" id="CLU_409922_0_0_1"/>
<evidence type="ECO:0000313" key="2">
    <source>
        <dbReference type="EMBL" id="CEP63515.1"/>
    </source>
</evidence>
<dbReference type="GeneID" id="34687025"/>
<evidence type="ECO:0000313" key="3">
    <source>
        <dbReference type="Proteomes" id="UP000054304"/>
    </source>
</evidence>
<dbReference type="GO" id="GO:0006338">
    <property type="term" value="P:chromatin remodeling"/>
    <property type="evidence" value="ECO:0007669"/>
    <property type="project" value="EnsemblFungi"/>
</dbReference>